<evidence type="ECO:0000313" key="2">
    <source>
        <dbReference type="Proteomes" id="UP001549363"/>
    </source>
</evidence>
<comment type="caution">
    <text evidence="1">The sequence shown here is derived from an EMBL/GenBank/DDBJ whole genome shotgun (WGS) entry which is preliminary data.</text>
</comment>
<sequence>MDIDEIKARLMTKATIFETGGIRPTNKLLESWFGAVAWSLPEQQQPEGFQPLATFFLKELLFVPAAIRHIELLTLFISEEIFDHLVEDDLSRFFEIRTYPSLKGLVHRSWYHDNIRAFPLKPRLVDNDCPAWDGGGIPLEVEEEIIRYENEEAMEYFDDIVEEIYAVHKLGGYPAFCQSGNNFGEAYPFVLQIASDNKAHFNIVDSGNFYFFYNGENNDWRVHCDFY</sequence>
<organism evidence="1 2">
    <name type="scientific">Lysinibacillus parviboronicapiens</name>
    <dbReference type="NCBI Taxonomy" id="436516"/>
    <lineage>
        <taxon>Bacteria</taxon>
        <taxon>Bacillati</taxon>
        <taxon>Bacillota</taxon>
        <taxon>Bacilli</taxon>
        <taxon>Bacillales</taxon>
        <taxon>Bacillaceae</taxon>
        <taxon>Lysinibacillus</taxon>
    </lineage>
</organism>
<dbReference type="SUPFAM" id="SSF103032">
    <property type="entry name" value="Hypothetical protein YwqG"/>
    <property type="match status" value="1"/>
</dbReference>
<dbReference type="InterPro" id="IPR015315">
    <property type="entry name" value="DUF1963"/>
</dbReference>
<reference evidence="1 2" key="1">
    <citation type="submission" date="2024-06" db="EMBL/GenBank/DDBJ databases">
        <title>Sorghum-associated microbial communities from plants grown in Nebraska, USA.</title>
        <authorList>
            <person name="Schachtman D."/>
        </authorList>
    </citation>
    <scope>NUCLEOTIDE SEQUENCE [LARGE SCALE GENOMIC DNA]</scope>
    <source>
        <strain evidence="1 2">736</strain>
    </source>
</reference>
<dbReference type="EMBL" id="JBEPSB010000041">
    <property type="protein sequence ID" value="MET4563434.1"/>
    <property type="molecule type" value="Genomic_DNA"/>
</dbReference>
<dbReference type="Gene3D" id="2.30.320.10">
    <property type="entry name" value="YwqG-like"/>
    <property type="match status" value="1"/>
</dbReference>
<evidence type="ECO:0008006" key="3">
    <source>
        <dbReference type="Google" id="ProtNLM"/>
    </source>
</evidence>
<evidence type="ECO:0000313" key="1">
    <source>
        <dbReference type="EMBL" id="MET4563434.1"/>
    </source>
</evidence>
<protein>
    <recommendedName>
        <fullName evidence="3">DUF1963 domain-containing protein</fullName>
    </recommendedName>
</protein>
<name>A0ABV2PSC2_9BACI</name>
<keyword evidence="2" id="KW-1185">Reference proteome</keyword>
<dbReference type="Proteomes" id="UP001549363">
    <property type="component" value="Unassembled WGS sequence"/>
</dbReference>
<dbReference type="InterPro" id="IPR035948">
    <property type="entry name" value="YwqG-like_sf"/>
</dbReference>
<proteinExistence type="predicted"/>
<gene>
    <name evidence="1" type="ORF">ABIA69_004631</name>
</gene>
<dbReference type="Pfam" id="PF09234">
    <property type="entry name" value="DUF1963"/>
    <property type="match status" value="1"/>
</dbReference>
<accession>A0ABV2PSC2</accession>
<dbReference type="RefSeq" id="WP_354473258.1">
    <property type="nucleotide sequence ID" value="NZ_JBEPSB010000041.1"/>
</dbReference>